<dbReference type="Proteomes" id="UP001288778">
    <property type="component" value="Unassembled WGS sequence"/>
</dbReference>
<dbReference type="RefSeq" id="WP_110020877.1">
    <property type="nucleotide sequence ID" value="NZ_JAENQD010000003.1"/>
</dbReference>
<protein>
    <submittedName>
        <fullName evidence="2">Uncharacterized protein</fullName>
    </submittedName>
</protein>
<dbReference type="AlphaFoldDB" id="A0A2X3A717"/>
<sequence length="176" mass="21227">MSKYLYTPQDIALFLDYCNFKLSDEKFLKENLWDNRNSLIEPRYRKSKYKFFKAISLCRERCEALDYEDEVQVINRMLKEIGSSYEITELEKDENYIEAFFRFIKLRLVYIKGCTHVRIKLRTLLRNFGYKRRSETLIKNIKRTMKALGLQCYLKGNKPCDISEVKLDDILVIRLM</sequence>
<reference evidence="1" key="2">
    <citation type="submission" date="2019-11" db="EMBL/GenBank/DDBJ databases">
        <title>Characterization of Clostridium perfringens isolates from swine manure treated agricultural soils.</title>
        <authorList>
            <person name="Wushke S.T."/>
        </authorList>
    </citation>
    <scope>NUCLEOTIDE SEQUENCE</scope>
    <source>
        <strain evidence="1">X94</strain>
    </source>
</reference>
<name>A0A2X3A717_CLOPF</name>
<reference evidence="2 3" key="1">
    <citation type="submission" date="2018-06" db="EMBL/GenBank/DDBJ databases">
        <authorList>
            <consortium name="Pathogen Informatics"/>
            <person name="Doyle S."/>
        </authorList>
    </citation>
    <scope>NUCLEOTIDE SEQUENCE [LARGE SCALE GENOMIC DNA]</scope>
    <source>
        <strain evidence="2 3">NCTC10719</strain>
    </source>
</reference>
<evidence type="ECO:0000313" key="2">
    <source>
        <dbReference type="EMBL" id="SQB57949.1"/>
    </source>
</evidence>
<dbReference type="Proteomes" id="UP000249986">
    <property type="component" value="Unassembled WGS sequence"/>
</dbReference>
<dbReference type="EMBL" id="WNUI01000019">
    <property type="protein sequence ID" value="MDZ4909123.1"/>
    <property type="molecule type" value="Genomic_DNA"/>
</dbReference>
<organism evidence="2 3">
    <name type="scientific">Clostridium perfringens</name>
    <dbReference type="NCBI Taxonomy" id="1502"/>
    <lineage>
        <taxon>Bacteria</taxon>
        <taxon>Bacillati</taxon>
        <taxon>Bacillota</taxon>
        <taxon>Clostridia</taxon>
        <taxon>Eubacteriales</taxon>
        <taxon>Clostridiaceae</taxon>
        <taxon>Clostridium</taxon>
    </lineage>
</organism>
<proteinExistence type="predicted"/>
<dbReference type="EMBL" id="UAWG01000001">
    <property type="protein sequence ID" value="SQB57949.1"/>
    <property type="molecule type" value="Genomic_DNA"/>
</dbReference>
<accession>A0A2X3A717</accession>
<evidence type="ECO:0000313" key="3">
    <source>
        <dbReference type="Proteomes" id="UP000249986"/>
    </source>
</evidence>
<evidence type="ECO:0000313" key="1">
    <source>
        <dbReference type="EMBL" id="MDZ4909123.1"/>
    </source>
</evidence>
<gene>
    <name evidence="1" type="ORF">GNF68_08570</name>
    <name evidence="2" type="ORF">NCTC10719_00543</name>
</gene>